<accession>A0A285T2X4</accession>
<keyword evidence="1" id="KW-0472">Membrane</keyword>
<sequence length="146" mass="16302">MMSKTFTGVIFGLIIAFVSAWLFMQIAQFIAGGITSFWGESWLFYAVIIPCTLTFAFLGGYFYKKEEVTNKKLWLISLLSAFFITLFSGTIGAILGESIVRGGMETINIEGTLVWGTIYAFVFLPFTTAFARLIIGGFYSFIKTKK</sequence>
<protein>
    <submittedName>
        <fullName evidence="2">Uncharacterized protein</fullName>
    </submittedName>
</protein>
<feature type="transmembrane region" description="Helical" evidence="1">
    <location>
        <begin position="42"/>
        <end position="63"/>
    </location>
</feature>
<dbReference type="Proteomes" id="UP000219636">
    <property type="component" value="Unassembled WGS sequence"/>
</dbReference>
<feature type="transmembrane region" description="Helical" evidence="1">
    <location>
        <begin position="116"/>
        <end position="142"/>
    </location>
</feature>
<name>A0A285T2X4_9BACL</name>
<reference evidence="3" key="1">
    <citation type="submission" date="2017-08" db="EMBL/GenBank/DDBJ databases">
        <authorList>
            <person name="Varghese N."/>
            <person name="Submissions S."/>
        </authorList>
    </citation>
    <scope>NUCLEOTIDE SEQUENCE [LARGE SCALE GENOMIC DNA]</scope>
    <source>
        <strain evidence="3">JC22</strain>
    </source>
</reference>
<organism evidence="2 3">
    <name type="scientific">Ureibacillus xyleni</name>
    <dbReference type="NCBI Taxonomy" id="614648"/>
    <lineage>
        <taxon>Bacteria</taxon>
        <taxon>Bacillati</taxon>
        <taxon>Bacillota</taxon>
        <taxon>Bacilli</taxon>
        <taxon>Bacillales</taxon>
        <taxon>Caryophanaceae</taxon>
        <taxon>Ureibacillus</taxon>
    </lineage>
</organism>
<keyword evidence="3" id="KW-1185">Reference proteome</keyword>
<feature type="transmembrane region" description="Helical" evidence="1">
    <location>
        <begin position="7"/>
        <end position="30"/>
    </location>
</feature>
<keyword evidence="1" id="KW-0812">Transmembrane</keyword>
<dbReference type="AlphaFoldDB" id="A0A285T2X4"/>
<evidence type="ECO:0000313" key="3">
    <source>
        <dbReference type="Proteomes" id="UP000219636"/>
    </source>
</evidence>
<dbReference type="EMBL" id="OBMQ01000008">
    <property type="protein sequence ID" value="SOC15684.1"/>
    <property type="molecule type" value="Genomic_DNA"/>
</dbReference>
<evidence type="ECO:0000256" key="1">
    <source>
        <dbReference type="SAM" id="Phobius"/>
    </source>
</evidence>
<keyword evidence="1" id="KW-1133">Transmembrane helix</keyword>
<proteinExistence type="predicted"/>
<feature type="transmembrane region" description="Helical" evidence="1">
    <location>
        <begin position="75"/>
        <end position="96"/>
    </location>
</feature>
<gene>
    <name evidence="2" type="ORF">SAMN05880501_108127</name>
</gene>
<evidence type="ECO:0000313" key="2">
    <source>
        <dbReference type="EMBL" id="SOC15684.1"/>
    </source>
</evidence>